<dbReference type="AlphaFoldDB" id="A0A1L5F2T8"/>
<evidence type="ECO:0000313" key="2">
    <source>
        <dbReference type="Proteomes" id="UP000184604"/>
    </source>
</evidence>
<dbReference type="Proteomes" id="UP000184604">
    <property type="component" value="Chromosome"/>
</dbReference>
<protein>
    <submittedName>
        <fullName evidence="1">Uncharacterized protein</fullName>
    </submittedName>
</protein>
<proteinExistence type="predicted"/>
<reference evidence="1 2" key="1">
    <citation type="submission" date="2016-12" db="EMBL/GenBank/DDBJ databases">
        <title>Complete genome sequence of Clostridium kluyveri JZZ isolated from the pit mud of a Chinese flavor liquor-making factory.</title>
        <authorList>
            <person name="Wang Y."/>
        </authorList>
    </citation>
    <scope>NUCLEOTIDE SEQUENCE [LARGE SCALE GENOMIC DNA]</scope>
    <source>
        <strain evidence="1 2">JZZ</strain>
    </source>
</reference>
<organism evidence="1 2">
    <name type="scientific">Clostridium kluyveri</name>
    <dbReference type="NCBI Taxonomy" id="1534"/>
    <lineage>
        <taxon>Bacteria</taxon>
        <taxon>Bacillati</taxon>
        <taxon>Bacillota</taxon>
        <taxon>Clostridia</taxon>
        <taxon>Eubacteriales</taxon>
        <taxon>Clostridiaceae</taxon>
        <taxon>Clostridium</taxon>
    </lineage>
</organism>
<accession>A0A1L5F2T8</accession>
<sequence>MKRVYANLLGKWTDITESGLLHQRRPLTYVDEEIQDMSEYDYINVAYNGKNYRIHPSHDLLYSIRFQQFAY</sequence>
<gene>
    <name evidence="1" type="ORF">BS101_00335</name>
</gene>
<name>A0A1L5F2T8_CLOKL</name>
<evidence type="ECO:0000313" key="1">
    <source>
        <dbReference type="EMBL" id="APM37319.1"/>
    </source>
</evidence>
<dbReference type="EMBL" id="CP018335">
    <property type="protein sequence ID" value="APM37319.1"/>
    <property type="molecule type" value="Genomic_DNA"/>
</dbReference>